<proteinExistence type="predicted"/>
<protein>
    <submittedName>
        <fullName evidence="2">Uncharacterized protein</fullName>
    </submittedName>
</protein>
<keyword evidence="1" id="KW-0732">Signal</keyword>
<gene>
    <name evidence="2" type="ORF">D910_06502</name>
</gene>
<dbReference type="AlphaFoldDB" id="U4UET7"/>
<organism evidence="2 3">
    <name type="scientific">Dendroctonus ponderosae</name>
    <name type="common">Mountain pine beetle</name>
    <dbReference type="NCBI Taxonomy" id="77166"/>
    <lineage>
        <taxon>Eukaryota</taxon>
        <taxon>Metazoa</taxon>
        <taxon>Ecdysozoa</taxon>
        <taxon>Arthropoda</taxon>
        <taxon>Hexapoda</taxon>
        <taxon>Insecta</taxon>
        <taxon>Pterygota</taxon>
        <taxon>Neoptera</taxon>
        <taxon>Endopterygota</taxon>
        <taxon>Coleoptera</taxon>
        <taxon>Polyphaga</taxon>
        <taxon>Cucujiformia</taxon>
        <taxon>Curculionidae</taxon>
        <taxon>Scolytinae</taxon>
        <taxon>Dendroctonus</taxon>
    </lineage>
</organism>
<sequence>MVFLIIRVKVIMFTVGLWNHRINQKSWSQIRQLAKFEKIKMVRKEFYVCVYRTMGIQYFLQPIPALDRIRSEWTTRYDRKQKLKFLQPLQVGKLLMHRRH</sequence>
<feature type="chain" id="PRO_5004656506" evidence="1">
    <location>
        <begin position="17"/>
        <end position="100"/>
    </location>
</feature>
<reference evidence="2 3" key="1">
    <citation type="journal article" date="2013" name="Genome Biol.">
        <title>Draft genome of the mountain pine beetle, Dendroctonus ponderosae Hopkins, a major forest pest.</title>
        <authorList>
            <person name="Keeling C.I."/>
            <person name="Yuen M.M."/>
            <person name="Liao N.Y."/>
            <person name="Docking T.R."/>
            <person name="Chan S.K."/>
            <person name="Taylor G.A."/>
            <person name="Palmquist D.L."/>
            <person name="Jackman S.D."/>
            <person name="Nguyen A."/>
            <person name="Li M."/>
            <person name="Henderson H."/>
            <person name="Janes J.K."/>
            <person name="Zhao Y."/>
            <person name="Pandoh P."/>
            <person name="Moore R."/>
            <person name="Sperling F.A."/>
            <person name="Huber D.P."/>
            <person name="Birol I."/>
            <person name="Jones S.J."/>
            <person name="Bohlmann J."/>
        </authorList>
    </citation>
    <scope>NUCLEOTIDE SEQUENCE</scope>
</reference>
<evidence type="ECO:0000313" key="3">
    <source>
        <dbReference type="Proteomes" id="UP000030742"/>
    </source>
</evidence>
<dbReference type="EMBL" id="KB632151">
    <property type="protein sequence ID" value="ERL89126.1"/>
    <property type="molecule type" value="Genomic_DNA"/>
</dbReference>
<name>U4UET7_DENPD</name>
<feature type="signal peptide" evidence="1">
    <location>
        <begin position="1"/>
        <end position="16"/>
    </location>
</feature>
<dbReference type="Proteomes" id="UP000030742">
    <property type="component" value="Unassembled WGS sequence"/>
</dbReference>
<evidence type="ECO:0000256" key="1">
    <source>
        <dbReference type="SAM" id="SignalP"/>
    </source>
</evidence>
<accession>U4UET7</accession>
<evidence type="ECO:0000313" key="2">
    <source>
        <dbReference type="EMBL" id="ERL89126.1"/>
    </source>
</evidence>